<evidence type="ECO:0000313" key="3">
    <source>
        <dbReference type="Proteomes" id="UP000799441"/>
    </source>
</evidence>
<proteinExistence type="predicted"/>
<keyword evidence="3" id="KW-1185">Reference proteome</keyword>
<reference evidence="2" key="1">
    <citation type="journal article" date="2020" name="Stud. Mycol.">
        <title>101 Dothideomycetes genomes: a test case for predicting lifestyles and emergence of pathogens.</title>
        <authorList>
            <person name="Haridas S."/>
            <person name="Albert R."/>
            <person name="Binder M."/>
            <person name="Bloem J."/>
            <person name="Labutti K."/>
            <person name="Salamov A."/>
            <person name="Andreopoulos B."/>
            <person name="Baker S."/>
            <person name="Barry K."/>
            <person name="Bills G."/>
            <person name="Bluhm B."/>
            <person name="Cannon C."/>
            <person name="Castanera R."/>
            <person name="Culley D."/>
            <person name="Daum C."/>
            <person name="Ezra D."/>
            <person name="Gonzalez J."/>
            <person name="Henrissat B."/>
            <person name="Kuo A."/>
            <person name="Liang C."/>
            <person name="Lipzen A."/>
            <person name="Lutzoni F."/>
            <person name="Magnuson J."/>
            <person name="Mondo S."/>
            <person name="Nolan M."/>
            <person name="Ohm R."/>
            <person name="Pangilinan J."/>
            <person name="Park H.-J."/>
            <person name="Ramirez L."/>
            <person name="Alfaro M."/>
            <person name="Sun H."/>
            <person name="Tritt A."/>
            <person name="Yoshinaga Y."/>
            <person name="Zwiers L.-H."/>
            <person name="Turgeon B."/>
            <person name="Goodwin S."/>
            <person name="Spatafora J."/>
            <person name="Crous P."/>
            <person name="Grigoriev I."/>
        </authorList>
    </citation>
    <scope>NUCLEOTIDE SEQUENCE</scope>
    <source>
        <strain evidence="2">CBS 116435</strain>
    </source>
</reference>
<comment type="caution">
    <text evidence="2">The sequence shown here is derived from an EMBL/GenBank/DDBJ whole genome shotgun (WGS) entry which is preliminary data.</text>
</comment>
<dbReference type="AlphaFoldDB" id="A0A9P4UTC2"/>
<name>A0A9P4UTC2_9PEZI</name>
<organism evidence="2 3">
    <name type="scientific">Polychaeton citri CBS 116435</name>
    <dbReference type="NCBI Taxonomy" id="1314669"/>
    <lineage>
        <taxon>Eukaryota</taxon>
        <taxon>Fungi</taxon>
        <taxon>Dikarya</taxon>
        <taxon>Ascomycota</taxon>
        <taxon>Pezizomycotina</taxon>
        <taxon>Dothideomycetes</taxon>
        <taxon>Dothideomycetidae</taxon>
        <taxon>Capnodiales</taxon>
        <taxon>Capnodiaceae</taxon>
        <taxon>Polychaeton</taxon>
    </lineage>
</organism>
<gene>
    <name evidence="2" type="ORF">K431DRAFT_10505</name>
</gene>
<evidence type="ECO:0000256" key="1">
    <source>
        <dbReference type="SAM" id="MobiDB-lite"/>
    </source>
</evidence>
<accession>A0A9P4UTC2</accession>
<sequence length="149" mass="16452">MPAGSPRPLSCRGLSGRHVLGCNVDGRRSSHACAAYRHCKGGMRYLEYACERLAYSQYKSTPQYKIHEDTSSMNRTVIQDEPDQGSGTRHALQDRLNCPPSRTSLTGTKWGVGLEKSIPQAMPMHGKQETSPLLTSNLTLVDNSDLSWT</sequence>
<dbReference type="Proteomes" id="UP000799441">
    <property type="component" value="Unassembled WGS sequence"/>
</dbReference>
<feature type="region of interest" description="Disordered" evidence="1">
    <location>
        <begin position="79"/>
        <end position="106"/>
    </location>
</feature>
<evidence type="ECO:0000313" key="2">
    <source>
        <dbReference type="EMBL" id="KAF2723945.1"/>
    </source>
</evidence>
<protein>
    <submittedName>
        <fullName evidence="2">Uncharacterized protein</fullName>
    </submittedName>
</protein>
<dbReference type="EMBL" id="MU003774">
    <property type="protein sequence ID" value="KAF2723945.1"/>
    <property type="molecule type" value="Genomic_DNA"/>
</dbReference>